<protein>
    <submittedName>
        <fullName evidence="1">Uncharacterized protein</fullName>
    </submittedName>
</protein>
<gene>
    <name evidence="1" type="ORF">LPJ66_003889</name>
</gene>
<accession>A0ACC1IIU7</accession>
<evidence type="ECO:0000313" key="1">
    <source>
        <dbReference type="EMBL" id="KAJ1896607.1"/>
    </source>
</evidence>
<dbReference type="Proteomes" id="UP001150581">
    <property type="component" value="Unassembled WGS sequence"/>
</dbReference>
<sequence>MSCQNRPALPTNRYVQRTAAKEGTCFICGYFTPNIFMTEQGTATDWFYICSKHTLMPSFCTVALDTASKDFVASAGMENPASREEAANKDRQLGADSAGSADSVDGAGPSESNSNKNSSKEKSEEKDENNEQRVQASIKENSAADKAAEAPKRKVYVLHRDVFYLRQRPFVKRWEKEQADALAQRLPSVPRNLPK</sequence>
<comment type="caution">
    <text evidence="1">The sequence shown here is derived from an EMBL/GenBank/DDBJ whole genome shotgun (WGS) entry which is preliminary data.</text>
</comment>
<name>A0ACC1IIU7_9FUNG</name>
<organism evidence="1 2">
    <name type="scientific">Kickxella alabastrina</name>
    <dbReference type="NCBI Taxonomy" id="61397"/>
    <lineage>
        <taxon>Eukaryota</taxon>
        <taxon>Fungi</taxon>
        <taxon>Fungi incertae sedis</taxon>
        <taxon>Zoopagomycota</taxon>
        <taxon>Kickxellomycotina</taxon>
        <taxon>Kickxellomycetes</taxon>
        <taxon>Kickxellales</taxon>
        <taxon>Kickxellaceae</taxon>
        <taxon>Kickxella</taxon>
    </lineage>
</organism>
<keyword evidence="2" id="KW-1185">Reference proteome</keyword>
<dbReference type="EMBL" id="JANBPG010000427">
    <property type="protein sequence ID" value="KAJ1896607.1"/>
    <property type="molecule type" value="Genomic_DNA"/>
</dbReference>
<reference evidence="1" key="1">
    <citation type="submission" date="2022-07" db="EMBL/GenBank/DDBJ databases">
        <title>Phylogenomic reconstructions and comparative analyses of Kickxellomycotina fungi.</title>
        <authorList>
            <person name="Reynolds N.K."/>
            <person name="Stajich J.E."/>
            <person name="Barry K."/>
            <person name="Grigoriev I.V."/>
            <person name="Crous P."/>
            <person name="Smith M.E."/>
        </authorList>
    </citation>
    <scope>NUCLEOTIDE SEQUENCE</scope>
    <source>
        <strain evidence="1">Benny 63K</strain>
    </source>
</reference>
<proteinExistence type="predicted"/>
<evidence type="ECO:0000313" key="2">
    <source>
        <dbReference type="Proteomes" id="UP001150581"/>
    </source>
</evidence>